<evidence type="ECO:0000313" key="3">
    <source>
        <dbReference type="Proteomes" id="UP000193467"/>
    </source>
</evidence>
<keyword evidence="3" id="KW-1185">Reference proteome</keyword>
<evidence type="ECO:0000256" key="1">
    <source>
        <dbReference type="SAM" id="SignalP"/>
    </source>
</evidence>
<feature type="signal peptide" evidence="1">
    <location>
        <begin position="1"/>
        <end position="20"/>
    </location>
</feature>
<reference evidence="2 3" key="1">
    <citation type="submission" date="2016-07" db="EMBL/GenBank/DDBJ databases">
        <title>Pervasive Adenine N6-methylation of Active Genes in Fungi.</title>
        <authorList>
            <consortium name="DOE Joint Genome Institute"/>
            <person name="Mondo S.J."/>
            <person name="Dannebaum R.O."/>
            <person name="Kuo R.C."/>
            <person name="Labutti K."/>
            <person name="Haridas S."/>
            <person name="Kuo A."/>
            <person name="Salamov A."/>
            <person name="Ahrendt S.R."/>
            <person name="Lipzen A."/>
            <person name="Sullivan W."/>
            <person name="Andreopoulos W.B."/>
            <person name="Clum A."/>
            <person name="Lindquist E."/>
            <person name="Daum C."/>
            <person name="Ramamoorthy G.K."/>
            <person name="Gryganskyi A."/>
            <person name="Culley D."/>
            <person name="Magnuson J.K."/>
            <person name="James T.Y."/>
            <person name="O'Malley M.A."/>
            <person name="Stajich J.E."/>
            <person name="Spatafora J.W."/>
            <person name="Visel A."/>
            <person name="Grigoriev I.V."/>
        </authorList>
    </citation>
    <scope>NUCLEOTIDE SEQUENCE [LARGE SCALE GENOMIC DNA]</scope>
    <source>
        <strain evidence="2 3">62-1032</strain>
    </source>
</reference>
<gene>
    <name evidence="2" type="ORF">BCR35DRAFT_329536</name>
</gene>
<evidence type="ECO:0000313" key="2">
    <source>
        <dbReference type="EMBL" id="ORY89077.1"/>
    </source>
</evidence>
<comment type="caution">
    <text evidence="2">The sequence shown here is derived from an EMBL/GenBank/DDBJ whole genome shotgun (WGS) entry which is preliminary data.</text>
</comment>
<proteinExistence type="predicted"/>
<dbReference type="AlphaFoldDB" id="A0A1Y2FYD6"/>
<dbReference type="InterPro" id="IPR009030">
    <property type="entry name" value="Growth_fac_rcpt_cys_sf"/>
</dbReference>
<feature type="chain" id="PRO_5012553574" description="Insulin-like growth factor binding protein" evidence="1">
    <location>
        <begin position="21"/>
        <end position="308"/>
    </location>
</feature>
<dbReference type="Gene3D" id="2.10.220.10">
    <property type="entry name" value="Hormone Receptor, Insulin-like Growth Factor Receptor 1, Chain A, domain 2"/>
    <property type="match status" value="1"/>
</dbReference>
<name>A0A1Y2FYD6_9BASI</name>
<accession>A0A1Y2FYD6</accession>
<keyword evidence="1" id="KW-0732">Signal</keyword>
<organism evidence="2 3">
    <name type="scientific">Leucosporidium creatinivorum</name>
    <dbReference type="NCBI Taxonomy" id="106004"/>
    <lineage>
        <taxon>Eukaryota</taxon>
        <taxon>Fungi</taxon>
        <taxon>Dikarya</taxon>
        <taxon>Basidiomycota</taxon>
        <taxon>Pucciniomycotina</taxon>
        <taxon>Microbotryomycetes</taxon>
        <taxon>Leucosporidiales</taxon>
        <taxon>Leucosporidium</taxon>
    </lineage>
</organism>
<dbReference type="InParanoid" id="A0A1Y2FYD6"/>
<dbReference type="SUPFAM" id="SSF57184">
    <property type="entry name" value="Growth factor receptor domain"/>
    <property type="match status" value="1"/>
</dbReference>
<evidence type="ECO:0008006" key="4">
    <source>
        <dbReference type="Google" id="ProtNLM"/>
    </source>
</evidence>
<protein>
    <recommendedName>
        <fullName evidence="4">Insulin-like growth factor binding protein</fullName>
    </recommendedName>
</protein>
<sequence length="308" mass="31879">MLLKVTASLVALAALGRAAALPADLDKRAGCPRGSAATSTSPLRCTPCAQLFEGSQLCTATAPITCSAPDFLNAKGDSCVTDCGSTSYGTTKAPRKCIACTTTYGFQALTCSETGALTCKGRTKLYNGACVASCPSNTYATSGSCTTCSDPGALTCNADGALTCMSGQVLTLGVCATPISGPYALLRDFELPTSSDLYINLPNTTPGQCASYCAVNGIPYSKTAGDFALGADRFCLCKPTSAAEFEIYPTNELVYNGFPAYLMIPGQTCAQLKPGVRDIWQSYVDERCVDTVFTANVCARADNGGACY</sequence>
<dbReference type="EMBL" id="MCGR01000007">
    <property type="protein sequence ID" value="ORY89077.1"/>
    <property type="molecule type" value="Genomic_DNA"/>
</dbReference>
<dbReference type="OrthoDB" id="18487at2759"/>
<dbReference type="Proteomes" id="UP000193467">
    <property type="component" value="Unassembled WGS sequence"/>
</dbReference>